<dbReference type="AlphaFoldDB" id="A0A409XB66"/>
<keyword evidence="2" id="KW-1185">Reference proteome</keyword>
<dbReference type="Proteomes" id="UP000283269">
    <property type="component" value="Unassembled WGS sequence"/>
</dbReference>
<comment type="caution">
    <text evidence="1">The sequence shown here is derived from an EMBL/GenBank/DDBJ whole genome shotgun (WGS) entry which is preliminary data.</text>
</comment>
<dbReference type="OrthoDB" id="3264185at2759"/>
<dbReference type="EMBL" id="NHYD01002181">
    <property type="protein sequence ID" value="PPQ87985.1"/>
    <property type="molecule type" value="Genomic_DNA"/>
</dbReference>
<dbReference type="STRING" id="93625.A0A409XB66"/>
<reference evidence="1 2" key="1">
    <citation type="journal article" date="2018" name="Evol. Lett.">
        <title>Horizontal gene cluster transfer increased hallucinogenic mushroom diversity.</title>
        <authorList>
            <person name="Reynolds H.T."/>
            <person name="Vijayakumar V."/>
            <person name="Gluck-Thaler E."/>
            <person name="Korotkin H.B."/>
            <person name="Matheny P.B."/>
            <person name="Slot J.C."/>
        </authorList>
    </citation>
    <scope>NUCLEOTIDE SEQUENCE [LARGE SCALE GENOMIC DNA]</scope>
    <source>
        <strain evidence="1 2">2631</strain>
    </source>
</reference>
<dbReference type="InterPro" id="IPR023213">
    <property type="entry name" value="CAT-like_dom_sf"/>
</dbReference>
<sequence>MVLSPSSWRTRPGPTVAWERPLGLTEAGFYWDAVFSRTADTLQHAEVQIHPSRSQDLFEPSNVVKTWAYIKYKFPLLGALLEERGEDSIFFVVSEENLRTIRSGEITFQKISSAQEAADIADKVVVQEKLLSNELLARIFVLERSDLSGSFHILFHVAHSITDGTSNLTLVKTFLDELCHETSGEIDLNHQLQLSVASEDLRPHLKYSLARRRWRKAIASVISSRRASSFKGGHTLPRKVSQITPYTPPRSKTLNSSFTPEKSILIIDNCRKNRLTFGNVYPILGQIALTRVLVRRYLRGEIDENEWQFRMREPMTSAGPLSIRPFLDKEWLDAGGLTNVCVSIGFFFFALPTMPLGTSRLRPGMEMPSFNTLLSKKRFLLRSRMVKEQSIKYTKHPLFLEIQEVGAPARVQRNMGVGHQWRNEGAPPKSLSDKPLSPMEQAAVGLIFCNGGSSMGNTDRLLPRTYPLTGEEASKPLIQLKSSTTRLRCRPTELYLGASTSHDQLTLSVHWDNNVYAEVIVVEWLNEVRMAADFYLGSEESVHAKL</sequence>
<name>A0A409XB66_PSICY</name>
<dbReference type="Gene3D" id="3.30.559.10">
    <property type="entry name" value="Chloramphenicol acetyltransferase-like domain"/>
    <property type="match status" value="1"/>
</dbReference>
<evidence type="ECO:0008006" key="3">
    <source>
        <dbReference type="Google" id="ProtNLM"/>
    </source>
</evidence>
<dbReference type="InParanoid" id="A0A409XB66"/>
<evidence type="ECO:0000313" key="2">
    <source>
        <dbReference type="Proteomes" id="UP000283269"/>
    </source>
</evidence>
<proteinExistence type="predicted"/>
<protein>
    <recommendedName>
        <fullName evidence="3">Condensation domain-containing protein</fullName>
    </recommendedName>
</protein>
<evidence type="ECO:0000313" key="1">
    <source>
        <dbReference type="EMBL" id="PPQ87985.1"/>
    </source>
</evidence>
<accession>A0A409XB66</accession>
<organism evidence="1 2">
    <name type="scientific">Psilocybe cyanescens</name>
    <dbReference type="NCBI Taxonomy" id="93625"/>
    <lineage>
        <taxon>Eukaryota</taxon>
        <taxon>Fungi</taxon>
        <taxon>Dikarya</taxon>
        <taxon>Basidiomycota</taxon>
        <taxon>Agaricomycotina</taxon>
        <taxon>Agaricomycetes</taxon>
        <taxon>Agaricomycetidae</taxon>
        <taxon>Agaricales</taxon>
        <taxon>Agaricineae</taxon>
        <taxon>Strophariaceae</taxon>
        <taxon>Psilocybe</taxon>
    </lineage>
</organism>
<gene>
    <name evidence="1" type="ORF">CVT25_001064</name>
</gene>